<dbReference type="PROSITE" id="PS50943">
    <property type="entry name" value="HTH_CROC1"/>
    <property type="match status" value="1"/>
</dbReference>
<evidence type="ECO:0000259" key="1">
    <source>
        <dbReference type="PROSITE" id="PS50943"/>
    </source>
</evidence>
<dbReference type="CDD" id="cd00093">
    <property type="entry name" value="HTH_XRE"/>
    <property type="match status" value="1"/>
</dbReference>
<protein>
    <submittedName>
        <fullName evidence="2">Helix-turn-helix family protein</fullName>
    </submittedName>
</protein>
<gene>
    <name evidence="2" type="ORF">I540_4654</name>
</gene>
<dbReference type="InterPro" id="IPR001387">
    <property type="entry name" value="Cro/C1-type_HTH"/>
</dbReference>
<comment type="caution">
    <text evidence="2">The sequence shown here is derived from an EMBL/GenBank/DDBJ whole genome shotgun (WGS) entry which is preliminary data.</text>
</comment>
<sequence>MTTAEKAHEKNWVPADTLAARVVVLRTALGLTRREFSQLTGITENALQGIEGGRSPHKLAEKIQAIHQATGASRDWLMWGGQLTPVGVSGTVLTHE</sequence>
<dbReference type="Pfam" id="PF01381">
    <property type="entry name" value="HTH_3"/>
    <property type="match status" value="1"/>
</dbReference>
<dbReference type="AlphaFoldDB" id="X8DJK3"/>
<dbReference type="Gene3D" id="1.10.260.40">
    <property type="entry name" value="lambda repressor-like DNA-binding domains"/>
    <property type="match status" value="1"/>
</dbReference>
<dbReference type="SMART" id="SM00530">
    <property type="entry name" value="HTH_XRE"/>
    <property type="match status" value="1"/>
</dbReference>
<reference evidence="2 3" key="1">
    <citation type="submission" date="2013-12" db="EMBL/GenBank/DDBJ databases">
        <authorList>
            <person name="Zelazny A."/>
            <person name="Olivier K."/>
            <person name="Holland S."/>
            <person name="Lenaerts A."/>
            <person name="Ordway D."/>
            <person name="DeGroote M.A."/>
            <person name="Parker T."/>
            <person name="Sizemore C."/>
            <person name="Tallon L.J."/>
            <person name="Sadzewicz L.K."/>
            <person name="Sengamalay N."/>
            <person name="Fraser C.M."/>
            <person name="Hine E."/>
            <person name="Shefchek K.A."/>
            <person name="Das S.P."/>
            <person name="Tettelin H."/>
        </authorList>
    </citation>
    <scope>NUCLEOTIDE SEQUENCE [LARGE SCALE GENOMIC DNA]</scope>
    <source>
        <strain evidence="2 3">1513</strain>
    </source>
</reference>
<evidence type="ECO:0000313" key="3">
    <source>
        <dbReference type="Proteomes" id="UP000023351"/>
    </source>
</evidence>
<accession>X8DJK3</accession>
<evidence type="ECO:0000313" key="2">
    <source>
        <dbReference type="EMBL" id="EUA67913.1"/>
    </source>
</evidence>
<organism evidence="2 3">
    <name type="scientific">Mycobacteroides abscessus subsp. bolletii 1513</name>
    <dbReference type="NCBI Taxonomy" id="1299321"/>
    <lineage>
        <taxon>Bacteria</taxon>
        <taxon>Bacillati</taxon>
        <taxon>Actinomycetota</taxon>
        <taxon>Actinomycetes</taxon>
        <taxon>Mycobacteriales</taxon>
        <taxon>Mycobacteriaceae</taxon>
        <taxon>Mycobacteroides</taxon>
        <taxon>Mycobacteroides abscessus</taxon>
    </lineage>
</organism>
<dbReference type="InterPro" id="IPR010982">
    <property type="entry name" value="Lambda_DNA-bd_dom_sf"/>
</dbReference>
<dbReference type="EMBL" id="JAOJ01000003">
    <property type="protein sequence ID" value="EUA67913.1"/>
    <property type="molecule type" value="Genomic_DNA"/>
</dbReference>
<dbReference type="Proteomes" id="UP000023351">
    <property type="component" value="Unassembled WGS sequence"/>
</dbReference>
<dbReference type="GO" id="GO:0003677">
    <property type="term" value="F:DNA binding"/>
    <property type="evidence" value="ECO:0007669"/>
    <property type="project" value="InterPro"/>
</dbReference>
<feature type="domain" description="HTH cro/C1-type" evidence="1">
    <location>
        <begin position="22"/>
        <end position="77"/>
    </location>
</feature>
<proteinExistence type="predicted"/>
<name>X8DJK3_9MYCO</name>
<dbReference type="SUPFAM" id="SSF47413">
    <property type="entry name" value="lambda repressor-like DNA-binding domains"/>
    <property type="match status" value="1"/>
</dbReference>